<protein>
    <submittedName>
        <fullName evidence="1">Uncharacterized protein</fullName>
    </submittedName>
</protein>
<organism evidence="1">
    <name type="scientific">marine sediment metagenome</name>
    <dbReference type="NCBI Taxonomy" id="412755"/>
    <lineage>
        <taxon>unclassified sequences</taxon>
        <taxon>metagenomes</taxon>
        <taxon>ecological metagenomes</taxon>
    </lineage>
</organism>
<dbReference type="AlphaFoldDB" id="A0A0F9T3G5"/>
<dbReference type="Pfam" id="PF03837">
    <property type="entry name" value="RecT"/>
    <property type="match status" value="1"/>
</dbReference>
<accession>A0A0F9T3G5</accession>
<dbReference type="GO" id="GO:0003677">
    <property type="term" value="F:DNA binding"/>
    <property type="evidence" value="ECO:0007669"/>
    <property type="project" value="InterPro"/>
</dbReference>
<dbReference type="GO" id="GO:0006259">
    <property type="term" value="P:DNA metabolic process"/>
    <property type="evidence" value="ECO:0007669"/>
    <property type="project" value="InterPro"/>
</dbReference>
<dbReference type="EMBL" id="LAZR01001501">
    <property type="protein sequence ID" value="KKN43611.1"/>
    <property type="molecule type" value="Genomic_DNA"/>
</dbReference>
<gene>
    <name evidence="1" type="ORF">LCGC14_0701540</name>
</gene>
<proteinExistence type="predicted"/>
<dbReference type="InterPro" id="IPR018330">
    <property type="entry name" value="RecT_fam"/>
</dbReference>
<name>A0A0F9T3G5_9ZZZZ</name>
<comment type="caution">
    <text evidence="1">The sequence shown here is derived from an EMBL/GenBank/DDBJ whole genome shotgun (WGS) entry which is preliminary data.</text>
</comment>
<reference evidence="1" key="1">
    <citation type="journal article" date="2015" name="Nature">
        <title>Complex archaea that bridge the gap between prokaryotes and eukaryotes.</title>
        <authorList>
            <person name="Spang A."/>
            <person name="Saw J.H."/>
            <person name="Jorgensen S.L."/>
            <person name="Zaremba-Niedzwiedzka K."/>
            <person name="Martijn J."/>
            <person name="Lind A.E."/>
            <person name="van Eijk R."/>
            <person name="Schleper C."/>
            <person name="Guy L."/>
            <person name="Ettema T.J."/>
        </authorList>
    </citation>
    <scope>NUCLEOTIDE SEQUENCE</scope>
</reference>
<sequence>MNEKQAEAKAITPYDNIVGETMNRIVAMQKGGQIHFPKDYSPQNALQSAWLILQGVKNKADKPVLDEGVCTKASIANSLLDMVVSGLNPAKDQGYFIAYGKLLTWSQSYFGAMAVAKRVDPRIAEEGIIAEIIYEKDELVYEIKRGQKEIVSHKQTLESVKKGDIKGAYCMVISKDGEILKTEIMAFEEIKKSWSKSQMKPIDEKGNVKPGSNHAKHPVEFCKRTVINRACKPIINSSSDRVLLESVKRAEFVEVEHNAAMQIEENANKETIDIDPVDTVEERKAAGEMTSIEPEDDLLVAAPETSTPERRAFTDDIRKAANIIGLNKYKEILGQRTIGKIPEEEFDSIRKKFKQAVDEMSEELDKAEQKPGF</sequence>
<evidence type="ECO:0000313" key="1">
    <source>
        <dbReference type="EMBL" id="KKN43611.1"/>
    </source>
</evidence>